<evidence type="ECO:0000256" key="3">
    <source>
        <dbReference type="ARBA" id="ARBA00023235"/>
    </source>
</evidence>
<dbReference type="Proteomes" id="UP000670152">
    <property type="component" value="Unassembled WGS sequence"/>
</dbReference>
<dbReference type="GO" id="GO:0009982">
    <property type="term" value="F:pseudouridine synthase activity"/>
    <property type="evidence" value="ECO:0007669"/>
    <property type="project" value="InterPro"/>
</dbReference>
<dbReference type="InterPro" id="IPR011760">
    <property type="entry name" value="PsdUridine_synth_TruD_insert"/>
</dbReference>
<dbReference type="PIRSF" id="PIRSF037016">
    <property type="entry name" value="Pseudouridin_synth_euk_prd"/>
    <property type="match status" value="1"/>
</dbReference>
<feature type="compositionally biased region" description="Basic residues" evidence="5">
    <location>
        <begin position="16"/>
        <end position="37"/>
    </location>
</feature>
<dbReference type="PANTHER" id="PTHR13326:SF31">
    <property type="entry name" value="PSEUDOURIDYLATE SYNTHASE 7 HOMOLOG"/>
    <property type="match status" value="1"/>
</dbReference>
<dbReference type="OrthoDB" id="447290at2759"/>
<dbReference type="InterPro" id="IPR020103">
    <property type="entry name" value="PsdUridine_synth_cat_dom_sf"/>
</dbReference>
<dbReference type="NCBIfam" id="TIGR00094">
    <property type="entry name" value="tRNA_TruD_broad"/>
    <property type="match status" value="1"/>
</dbReference>
<dbReference type="SUPFAM" id="SSF55120">
    <property type="entry name" value="Pseudouridine synthase"/>
    <property type="match status" value="1"/>
</dbReference>
<evidence type="ECO:0000256" key="5">
    <source>
        <dbReference type="SAM" id="MobiDB-lite"/>
    </source>
</evidence>
<dbReference type="AlphaFoldDB" id="A0A836EUL5"/>
<dbReference type="GO" id="GO:0001522">
    <property type="term" value="P:pseudouridine synthesis"/>
    <property type="evidence" value="ECO:0007669"/>
    <property type="project" value="InterPro"/>
</dbReference>
<feature type="compositionally biased region" description="Basic and acidic residues" evidence="5">
    <location>
        <begin position="38"/>
        <end position="51"/>
    </location>
</feature>
<feature type="region of interest" description="Disordered" evidence="5">
    <location>
        <begin position="1"/>
        <end position="51"/>
    </location>
</feature>
<comment type="similarity">
    <text evidence="1">Belongs to the pseudouridine synthase TruD family.</text>
</comment>
<proteinExistence type="inferred from homology"/>
<comment type="catalytic activity">
    <reaction evidence="4">
        <text>a uridine in tRNA = a pseudouridine in tRNA</text>
        <dbReference type="Rhea" id="RHEA:54572"/>
        <dbReference type="Rhea" id="RHEA-COMP:13339"/>
        <dbReference type="Rhea" id="RHEA-COMP:13934"/>
        <dbReference type="ChEBI" id="CHEBI:65314"/>
        <dbReference type="ChEBI" id="CHEBI:65315"/>
    </reaction>
</comment>
<organism evidence="7 8">
    <name type="scientific">Acromyrmex heyeri</name>
    <dbReference type="NCBI Taxonomy" id="230685"/>
    <lineage>
        <taxon>Eukaryota</taxon>
        <taxon>Metazoa</taxon>
        <taxon>Ecdysozoa</taxon>
        <taxon>Arthropoda</taxon>
        <taxon>Hexapoda</taxon>
        <taxon>Insecta</taxon>
        <taxon>Pterygota</taxon>
        <taxon>Neoptera</taxon>
        <taxon>Endopterygota</taxon>
        <taxon>Hymenoptera</taxon>
        <taxon>Apocrita</taxon>
        <taxon>Aculeata</taxon>
        <taxon>Formicoidea</taxon>
        <taxon>Formicidae</taxon>
        <taxon>Myrmicinae</taxon>
        <taxon>Acromyrmex</taxon>
    </lineage>
</organism>
<feature type="domain" description="TRUD" evidence="6">
    <location>
        <begin position="324"/>
        <end position="584"/>
    </location>
</feature>
<gene>
    <name evidence="7" type="primary">Pus7</name>
    <name evidence="7" type="ORF">G6Z77_0002181</name>
</gene>
<protein>
    <submittedName>
        <fullName evidence="7">PUS7 synthase</fullName>
    </submittedName>
</protein>
<dbReference type="InterPro" id="IPR001656">
    <property type="entry name" value="PsdUridine_synth_TruD"/>
</dbReference>
<keyword evidence="8" id="KW-1185">Reference proteome</keyword>
<dbReference type="GO" id="GO:0005634">
    <property type="term" value="C:nucleus"/>
    <property type="evidence" value="ECO:0007669"/>
    <property type="project" value="TreeGrafter"/>
</dbReference>
<feature type="non-terminal residue" evidence="7">
    <location>
        <position position="1"/>
    </location>
</feature>
<evidence type="ECO:0000256" key="2">
    <source>
        <dbReference type="ARBA" id="ARBA00022694"/>
    </source>
</evidence>
<dbReference type="CDD" id="cd02576">
    <property type="entry name" value="PseudoU_synth_ScPUS7"/>
    <property type="match status" value="1"/>
</dbReference>
<accession>A0A836EUL5</accession>
<comment type="caution">
    <text evidence="7">The sequence shown here is derived from an EMBL/GenBank/DDBJ whole genome shotgun (WGS) entry which is preliminary data.</text>
</comment>
<name>A0A836EUL5_9HYME</name>
<feature type="non-terminal residue" evidence="7">
    <location>
        <position position="749"/>
    </location>
</feature>
<dbReference type="Pfam" id="PF01142">
    <property type="entry name" value="TruD"/>
    <property type="match status" value="1"/>
</dbReference>
<keyword evidence="2" id="KW-0819">tRNA processing</keyword>
<dbReference type="GO" id="GO:0003723">
    <property type="term" value="F:RNA binding"/>
    <property type="evidence" value="ECO:0007669"/>
    <property type="project" value="InterPro"/>
</dbReference>
<evidence type="ECO:0000313" key="7">
    <source>
        <dbReference type="EMBL" id="KAG5330179.1"/>
    </source>
</evidence>
<evidence type="ECO:0000256" key="4">
    <source>
        <dbReference type="ARBA" id="ARBA00036943"/>
    </source>
</evidence>
<reference evidence="7 8" key="1">
    <citation type="submission" date="2020-02" db="EMBL/GenBank/DDBJ databases">
        <title>Relaxed selection underlies rapid genomic changes in the transitions from sociality to social parasitism in ants.</title>
        <authorList>
            <person name="Bi X."/>
        </authorList>
    </citation>
    <scope>NUCLEOTIDE SEQUENCE [LARGE SCALE GENOMIC DNA]</scope>
    <source>
        <strain evidence="7">BGI-DK2014b</strain>
        <tissue evidence="7">Whole body</tissue>
    </source>
</reference>
<dbReference type="PROSITE" id="PS50984">
    <property type="entry name" value="TRUD"/>
    <property type="match status" value="1"/>
</dbReference>
<evidence type="ECO:0000256" key="1">
    <source>
        <dbReference type="ARBA" id="ARBA00007953"/>
    </source>
</evidence>
<dbReference type="GO" id="GO:0008033">
    <property type="term" value="P:tRNA processing"/>
    <property type="evidence" value="ECO:0007669"/>
    <property type="project" value="UniProtKB-KW"/>
</dbReference>
<sequence>MSTNTDGRPAENSKNRYFRGSRRRGGYQNKPGRRSFKRTLDRSPRENVKRSKLDIGSRLKESDIGITEYIGKHLGFSAIIKERYNDFHVNEIDLNGQVAKLTHQDIPRNPSDDESIEDLKALVSPTIWDQLQALGKENPSSVEIDVTNIDKVERRTIHTIAKKLANVVSQTVDKGDKKFLTIVPNTKNDTNVGPKIRKDKRIDWSRCGGDYCHFLLHKVNMDTISVVNQLAVSLRLQPNNFCYAGTKDRRAWTTQWISLRKVEPHNILRAGKSIRGAYVGNFKYAKDSLKLGMLSGNQFRIALRNACETDEKIEQAMKSLQDNGFINYYGLQRFGSVPTIPTHEIGKCLLQGKWHETIELILKPRPEKDNELAEVRRIYAESKDARAAYAKLKRIDTIEARLLKGLQISGDKNPLGVLDSIPRNIRLMYIHAYQSFVWNHIVSKRIKQFGTEVVVGDLVYDKQNCKETINDESTDYPLNDNKDIKDKTDITCVEEKDIESTSNEVNKENSEQDFPTVKILTEEDLSNYTLADVVMPQPGWKVTYPPYAKAWYDEFLAKDGLTTDLRQNNKKYSLSGAYRNILEIPTNLSWKIMHYENKHDDLILSDIDEMRKHTSPQDKSSKSITFTFIRNVCFKNNSNYNDLFSDGKNKALIIEMCLKSSSYATMALREILKNDTSAETQAALSAAHDVDNIKSNVTTIDECSSEDLKIEKDHTEKNSDKCQEEVDVKTDETKINDIENISETCQIIK</sequence>
<keyword evidence="3" id="KW-0413">Isomerase</keyword>
<dbReference type="EMBL" id="JAANIB010006018">
    <property type="protein sequence ID" value="KAG5330179.1"/>
    <property type="molecule type" value="Genomic_DNA"/>
</dbReference>
<dbReference type="PANTHER" id="PTHR13326">
    <property type="entry name" value="TRNA PSEUDOURIDINE SYNTHASE D"/>
    <property type="match status" value="1"/>
</dbReference>
<evidence type="ECO:0000259" key="6">
    <source>
        <dbReference type="PROSITE" id="PS50984"/>
    </source>
</evidence>
<dbReference type="Gene3D" id="3.30.2350.20">
    <property type="entry name" value="TruD, catalytic domain"/>
    <property type="match status" value="2"/>
</dbReference>
<evidence type="ECO:0000313" key="8">
    <source>
        <dbReference type="Proteomes" id="UP000670152"/>
    </source>
</evidence>
<dbReference type="InterPro" id="IPR042214">
    <property type="entry name" value="TruD_catalytic"/>
</dbReference>